<dbReference type="PANTHER" id="PTHR11383:SF3">
    <property type="entry name" value="NAD(P)H PYROPHOSPHATASE NUDT13, MITOCHONDRIAL"/>
    <property type="match status" value="1"/>
</dbReference>
<keyword evidence="3" id="KW-0479">Metal-binding</keyword>
<keyword evidence="4" id="KW-0378">Hydrolase</keyword>
<keyword evidence="6" id="KW-0520">NAD</keyword>
<dbReference type="PROSITE" id="PS00893">
    <property type="entry name" value="NUDIX_BOX"/>
    <property type="match status" value="1"/>
</dbReference>
<evidence type="ECO:0000256" key="5">
    <source>
        <dbReference type="ARBA" id="ARBA00022842"/>
    </source>
</evidence>
<dbReference type="PROSITE" id="PS51462">
    <property type="entry name" value="NUDIX"/>
    <property type="match status" value="1"/>
</dbReference>
<dbReference type="Pfam" id="PF09297">
    <property type="entry name" value="Zn_ribbon_NUD"/>
    <property type="match status" value="1"/>
</dbReference>
<evidence type="ECO:0000313" key="8">
    <source>
        <dbReference type="EMBL" id="KAK4292130.1"/>
    </source>
</evidence>
<reference evidence="8" key="1">
    <citation type="submission" date="2023-11" db="EMBL/GenBank/DDBJ databases">
        <title>Genome assemblies of two species of porcelain crab, Petrolisthes cinctipes and Petrolisthes manimaculis (Anomura: Porcellanidae).</title>
        <authorList>
            <person name="Angst P."/>
        </authorList>
    </citation>
    <scope>NUCLEOTIDE SEQUENCE</scope>
    <source>
        <strain evidence="8">PB745_02</strain>
        <tissue evidence="8">Gill</tissue>
    </source>
</reference>
<evidence type="ECO:0000256" key="1">
    <source>
        <dbReference type="ARBA" id="ARBA00001946"/>
    </source>
</evidence>
<evidence type="ECO:0000313" key="9">
    <source>
        <dbReference type="Proteomes" id="UP001292094"/>
    </source>
</evidence>
<gene>
    <name evidence="8" type="ORF">Pmani_035077</name>
</gene>
<dbReference type="Proteomes" id="UP001292094">
    <property type="component" value="Unassembled WGS sequence"/>
</dbReference>
<dbReference type="InterPro" id="IPR049734">
    <property type="entry name" value="NudC-like_C"/>
</dbReference>
<keyword evidence="9" id="KW-1185">Reference proteome</keyword>
<dbReference type="NCBIfam" id="NF001299">
    <property type="entry name" value="PRK00241.1"/>
    <property type="match status" value="1"/>
</dbReference>
<dbReference type="AlphaFoldDB" id="A0AAE1TQV9"/>
<dbReference type="CDD" id="cd03429">
    <property type="entry name" value="NUDIX_NADH_pyrophosphatase_Nudt13"/>
    <property type="match status" value="1"/>
</dbReference>
<proteinExistence type="predicted"/>
<evidence type="ECO:0000259" key="7">
    <source>
        <dbReference type="PROSITE" id="PS51462"/>
    </source>
</evidence>
<dbReference type="EC" id="3.6.1.22" evidence="2"/>
<evidence type="ECO:0000256" key="3">
    <source>
        <dbReference type="ARBA" id="ARBA00022723"/>
    </source>
</evidence>
<sequence length="358" mass="39880">MCAVLPLLKRRLGLSAGRLGLTLPGLGNRNIISYVERIRFLQQLKEQDAACLSQLPEGQFLVFSRSKPLVRVNQANTNEALVWLSYTDVMKYHQLVPKSTVLLDVSEDGKPRYSVQVGALGTETQEQLESDTGASFTDLRLALFMVNWQEAHTLSRANCVHMWNKNTAFCGKCGAPTERNAAGYSRVCSSCGHTQYPSSAPVGIVLVTDPELTQVVLVRQPRHPPGMYSCVAGFSDAGESLEETVKREVAEEVGLEVASVRYVASQHWPFPGSLMAGCFAMADIQELKIDEKELQDARWFSREEVSDALERIKTNPHLRLRGNPTGELFVPPPGAIAFHLIAHWIKRTPVHQIYHHIY</sequence>
<dbReference type="GO" id="GO:0046872">
    <property type="term" value="F:metal ion binding"/>
    <property type="evidence" value="ECO:0007669"/>
    <property type="project" value="UniProtKB-KW"/>
</dbReference>
<dbReference type="InterPro" id="IPR020084">
    <property type="entry name" value="NUDIX_hydrolase_CS"/>
</dbReference>
<comment type="cofactor">
    <cofactor evidence="1">
        <name>Mg(2+)</name>
        <dbReference type="ChEBI" id="CHEBI:18420"/>
    </cofactor>
</comment>
<dbReference type="EMBL" id="JAWZYT010004925">
    <property type="protein sequence ID" value="KAK4292130.1"/>
    <property type="molecule type" value="Genomic_DNA"/>
</dbReference>
<evidence type="ECO:0000256" key="6">
    <source>
        <dbReference type="ARBA" id="ARBA00023027"/>
    </source>
</evidence>
<dbReference type="InterPro" id="IPR015797">
    <property type="entry name" value="NUDIX_hydrolase-like_dom_sf"/>
</dbReference>
<dbReference type="InterPro" id="IPR000086">
    <property type="entry name" value="NUDIX_hydrolase_dom"/>
</dbReference>
<dbReference type="SUPFAM" id="SSF55811">
    <property type="entry name" value="Nudix"/>
    <property type="match status" value="1"/>
</dbReference>
<evidence type="ECO:0000256" key="2">
    <source>
        <dbReference type="ARBA" id="ARBA00012381"/>
    </source>
</evidence>
<dbReference type="InterPro" id="IPR015376">
    <property type="entry name" value="Znr_NADH_PPase"/>
</dbReference>
<accession>A0AAE1TQV9</accession>
<organism evidence="8 9">
    <name type="scientific">Petrolisthes manimaculis</name>
    <dbReference type="NCBI Taxonomy" id="1843537"/>
    <lineage>
        <taxon>Eukaryota</taxon>
        <taxon>Metazoa</taxon>
        <taxon>Ecdysozoa</taxon>
        <taxon>Arthropoda</taxon>
        <taxon>Crustacea</taxon>
        <taxon>Multicrustacea</taxon>
        <taxon>Malacostraca</taxon>
        <taxon>Eumalacostraca</taxon>
        <taxon>Eucarida</taxon>
        <taxon>Decapoda</taxon>
        <taxon>Pleocyemata</taxon>
        <taxon>Anomura</taxon>
        <taxon>Galatheoidea</taxon>
        <taxon>Porcellanidae</taxon>
        <taxon>Petrolisthes</taxon>
    </lineage>
</organism>
<protein>
    <recommendedName>
        <fullName evidence="2">NAD(+) diphosphatase</fullName>
        <ecNumber evidence="2">3.6.1.22</ecNumber>
    </recommendedName>
</protein>
<feature type="domain" description="Nudix hydrolase" evidence="7">
    <location>
        <begin position="197"/>
        <end position="322"/>
    </location>
</feature>
<dbReference type="Pfam" id="PF00293">
    <property type="entry name" value="NUDIX"/>
    <property type="match status" value="1"/>
</dbReference>
<dbReference type="Gene3D" id="3.90.79.10">
    <property type="entry name" value="Nucleoside Triphosphate Pyrophosphohydrolase"/>
    <property type="match status" value="1"/>
</dbReference>
<dbReference type="Gene3D" id="3.90.79.20">
    <property type="match status" value="1"/>
</dbReference>
<dbReference type="GO" id="GO:0016787">
    <property type="term" value="F:hydrolase activity"/>
    <property type="evidence" value="ECO:0007669"/>
    <property type="project" value="UniProtKB-KW"/>
</dbReference>
<evidence type="ECO:0000256" key="4">
    <source>
        <dbReference type="ARBA" id="ARBA00022801"/>
    </source>
</evidence>
<comment type="caution">
    <text evidence="8">The sequence shown here is derived from an EMBL/GenBank/DDBJ whole genome shotgun (WGS) entry which is preliminary data.</text>
</comment>
<dbReference type="PANTHER" id="PTHR11383">
    <property type="entry name" value="NUCLEOSIDE DIPHOSPHATE-LINKED MOIETY X MOTIF 13"/>
    <property type="match status" value="1"/>
</dbReference>
<keyword evidence="5" id="KW-0460">Magnesium</keyword>
<name>A0AAE1TQV9_9EUCA</name>